<feature type="domain" description="TRUD" evidence="5">
    <location>
        <begin position="421"/>
        <end position="635"/>
    </location>
</feature>
<protein>
    <recommendedName>
        <fullName evidence="5">TRUD domain-containing protein</fullName>
    </recommendedName>
</protein>
<dbReference type="Pfam" id="PF01142">
    <property type="entry name" value="TruD"/>
    <property type="match status" value="1"/>
</dbReference>
<dbReference type="InterPro" id="IPR020119">
    <property type="entry name" value="PsdUridine_synth_TruD_CS"/>
</dbReference>
<sequence length="674" mass="74467">MGWTHQAKNDEMTIGSKDECADDDADRRGGRDLRVRDGCASGGGDAPLSHQGRVSGGYVDVVSEYGACWCSCVHHNSRPEDFVVQEIDADNNVVFLDDDEEAQLPSEKQKEAVLVAIQAKRTEKQAKIVFEEPEGGWAQQLVTLIGEAAVDDVRAVASGSAESASFLAPPEFRDRVLRQVSIQRCYPMLDCRVVNKDNGDDATILVTQDPLFVKLVKASMSEENAVRIVEFIRKGSDDPDAKRGLEMVHEDTKDARAALHRLISAKTSCLQTATEDRGGMKKIVAYFSSSYLRKRKRSSPSIYVRFVLRKTNQEHFVAMEKLARTLRVPTSAIGYSGTKDKVAVTYQLLTIPNISPKQLLGVNKQKKECAGLLVGRPEYVSAPLSLGSAAGNRFSISVKLIDGEVDHSLLSKSASAIEASGFINYFGFQRVGLPSFDVRPHHIGELLVAKKFDEAVRKLLAPVPDENEQVIAAKRAFLDDGNVQAALDTMPMSRQAERSILQGLKRHGERSYDRALDSLPFARRLMYIHAYQSYVFNMMASFRIRRYGRQAVEGDLVQDAKGEAVHPLSASAADELNKTSSPLGSVVLPLVGSNVIYPTNEVGDKYREMLREHSTEAGVENARLMKRAYRKLVVRPSKMSCTASDGDKAITMKFDLPSGSFATMCLREVFRVDF</sequence>
<proteinExistence type="inferred from homology"/>
<dbReference type="Proteomes" id="UP001146120">
    <property type="component" value="Unassembled WGS sequence"/>
</dbReference>
<dbReference type="GO" id="GO:0003723">
    <property type="term" value="F:RNA binding"/>
    <property type="evidence" value="ECO:0007669"/>
    <property type="project" value="InterPro"/>
</dbReference>
<dbReference type="InterPro" id="IPR001656">
    <property type="entry name" value="PsdUridine_synth_TruD"/>
</dbReference>
<reference evidence="6" key="2">
    <citation type="journal article" date="2023" name="Microbiol Resour">
        <title>Decontamination and Annotation of the Draft Genome Sequence of the Oomycete Lagenidium giganteum ARSEF 373.</title>
        <authorList>
            <person name="Morgan W.R."/>
            <person name="Tartar A."/>
        </authorList>
    </citation>
    <scope>NUCLEOTIDE SEQUENCE</scope>
    <source>
        <strain evidence="6">ARSEF 373</strain>
    </source>
</reference>
<evidence type="ECO:0000256" key="2">
    <source>
        <dbReference type="ARBA" id="ARBA00022694"/>
    </source>
</evidence>
<dbReference type="CDD" id="cd02576">
    <property type="entry name" value="PseudoU_synth_ScPUS7"/>
    <property type="match status" value="1"/>
</dbReference>
<accession>A0AAV2YQ72</accession>
<dbReference type="InterPro" id="IPR020103">
    <property type="entry name" value="PsdUridine_synth_cat_dom_sf"/>
</dbReference>
<dbReference type="PIRSF" id="PIRSF037016">
    <property type="entry name" value="Pseudouridin_synth_euk_prd"/>
    <property type="match status" value="1"/>
</dbReference>
<dbReference type="PROSITE" id="PS01268">
    <property type="entry name" value="UPF0024"/>
    <property type="match status" value="1"/>
</dbReference>
<evidence type="ECO:0000313" key="7">
    <source>
        <dbReference type="Proteomes" id="UP001146120"/>
    </source>
</evidence>
<dbReference type="InterPro" id="IPR011760">
    <property type="entry name" value="PsdUridine_synth_TruD_insert"/>
</dbReference>
<dbReference type="GO" id="GO:0009982">
    <property type="term" value="F:pseudouridine synthase activity"/>
    <property type="evidence" value="ECO:0007669"/>
    <property type="project" value="InterPro"/>
</dbReference>
<evidence type="ECO:0000256" key="1">
    <source>
        <dbReference type="ARBA" id="ARBA00007953"/>
    </source>
</evidence>
<evidence type="ECO:0000256" key="4">
    <source>
        <dbReference type="SAM" id="MobiDB-lite"/>
    </source>
</evidence>
<feature type="compositionally biased region" description="Basic and acidic residues" evidence="4">
    <location>
        <begin position="7"/>
        <end position="37"/>
    </location>
</feature>
<dbReference type="PANTHER" id="PTHR13326:SF21">
    <property type="entry name" value="PSEUDOURIDYLATE SYNTHASE PUS7L"/>
    <property type="match status" value="1"/>
</dbReference>
<comment type="similarity">
    <text evidence="1">Belongs to the pseudouridine synthase TruD family.</text>
</comment>
<dbReference type="AlphaFoldDB" id="A0AAV2YQ72"/>
<dbReference type="GO" id="GO:0005634">
    <property type="term" value="C:nucleus"/>
    <property type="evidence" value="ECO:0007669"/>
    <property type="project" value="TreeGrafter"/>
</dbReference>
<evidence type="ECO:0000256" key="3">
    <source>
        <dbReference type="ARBA" id="ARBA00023235"/>
    </source>
</evidence>
<dbReference type="PROSITE" id="PS50984">
    <property type="entry name" value="TRUD"/>
    <property type="match status" value="1"/>
</dbReference>
<dbReference type="EMBL" id="DAKRPA010000232">
    <property type="protein sequence ID" value="DAZ94784.1"/>
    <property type="molecule type" value="Genomic_DNA"/>
</dbReference>
<keyword evidence="3" id="KW-0413">Isomerase</keyword>
<dbReference type="GO" id="GO:0008033">
    <property type="term" value="P:tRNA processing"/>
    <property type="evidence" value="ECO:0007669"/>
    <property type="project" value="UniProtKB-KW"/>
</dbReference>
<comment type="caution">
    <text evidence="6">The sequence shown here is derived from an EMBL/GenBank/DDBJ whole genome shotgun (WGS) entry which is preliminary data.</text>
</comment>
<dbReference type="Gene3D" id="3.30.2350.20">
    <property type="entry name" value="TruD, catalytic domain"/>
    <property type="match status" value="1"/>
</dbReference>
<evidence type="ECO:0000259" key="5">
    <source>
        <dbReference type="PROSITE" id="PS50984"/>
    </source>
</evidence>
<dbReference type="PANTHER" id="PTHR13326">
    <property type="entry name" value="TRNA PSEUDOURIDINE SYNTHASE D"/>
    <property type="match status" value="1"/>
</dbReference>
<keyword evidence="2" id="KW-0819">tRNA processing</keyword>
<organism evidence="6 7">
    <name type="scientific">Lagenidium giganteum</name>
    <dbReference type="NCBI Taxonomy" id="4803"/>
    <lineage>
        <taxon>Eukaryota</taxon>
        <taxon>Sar</taxon>
        <taxon>Stramenopiles</taxon>
        <taxon>Oomycota</taxon>
        <taxon>Peronosporomycetes</taxon>
        <taxon>Pythiales</taxon>
        <taxon>Pythiaceae</taxon>
    </lineage>
</organism>
<reference evidence="6" key="1">
    <citation type="submission" date="2022-11" db="EMBL/GenBank/DDBJ databases">
        <authorList>
            <person name="Morgan W.R."/>
            <person name="Tartar A."/>
        </authorList>
    </citation>
    <scope>NUCLEOTIDE SEQUENCE</scope>
    <source>
        <strain evidence="6">ARSEF 373</strain>
    </source>
</reference>
<evidence type="ECO:0000313" key="6">
    <source>
        <dbReference type="EMBL" id="DAZ94784.1"/>
    </source>
</evidence>
<dbReference type="Gene3D" id="1.10.1510.30">
    <property type="match status" value="1"/>
</dbReference>
<keyword evidence="7" id="KW-1185">Reference proteome</keyword>
<dbReference type="GO" id="GO:0001522">
    <property type="term" value="P:pseudouridine synthesis"/>
    <property type="evidence" value="ECO:0007669"/>
    <property type="project" value="InterPro"/>
</dbReference>
<gene>
    <name evidence="6" type="ORF">N0F65_002397</name>
</gene>
<name>A0AAV2YQ72_9STRA</name>
<feature type="region of interest" description="Disordered" evidence="4">
    <location>
        <begin position="1"/>
        <end position="47"/>
    </location>
</feature>
<dbReference type="InterPro" id="IPR042214">
    <property type="entry name" value="TruD_catalytic"/>
</dbReference>
<dbReference type="NCBIfam" id="TIGR00094">
    <property type="entry name" value="tRNA_TruD_broad"/>
    <property type="match status" value="1"/>
</dbReference>
<dbReference type="Gene3D" id="3.30.70.3160">
    <property type="match status" value="1"/>
</dbReference>
<dbReference type="SUPFAM" id="SSF55120">
    <property type="entry name" value="Pseudouridine synthase"/>
    <property type="match status" value="1"/>
</dbReference>